<evidence type="ECO:0000313" key="2">
    <source>
        <dbReference type="EMBL" id="UPQ81327.1"/>
    </source>
</evidence>
<sequence length="453" mass="51084">MSPFDVFDQVFGNLSLFLVLTILFVLILYIGIRDVAAAGYFDPLHFFWTFTYGSAYALIAGLYLLGYVSFFYMMLVYSLGLLFVLALRLCLLFPYNTASFFIIKVCQPSFGMKSLFCLLSIFYVFAVAYQISIIGFGMVASTNRFEQARGNGGIIRFLGAIVPFMTAAGSIYIYNLAQKKGKKAKDYFLFSFFLFLIFLFVAFNSVLDGSKAAVLLYIYAAVSAIALYTYKKPKFYFFRLSILFLLILFFALLVQSFDLKNQNLKASSAQYFPESFFAIERLIFRVIGNGDKYYLGLPNEVIERVETDSLAIRLMAPMLGSTNLSNLLGYNVNNYDVGRQILLQHSPNHEIAGGPTSHFDLFSYKYLGIYFCWVWVMLTAFIFSVLIKIKSFAFGNVFVAAIGAQLWLSGLTLLLEPPIGIAKILDILIIFGAVNLLSQLFPKKNSRLVPINT</sequence>
<feature type="transmembrane region" description="Helical" evidence="1">
    <location>
        <begin position="71"/>
        <end position="95"/>
    </location>
</feature>
<feature type="transmembrane region" description="Helical" evidence="1">
    <location>
        <begin position="237"/>
        <end position="257"/>
    </location>
</feature>
<feature type="transmembrane region" description="Helical" evidence="1">
    <location>
        <begin position="367"/>
        <end position="387"/>
    </location>
</feature>
<protein>
    <submittedName>
        <fullName evidence="2">Uncharacterized protein</fullName>
    </submittedName>
</protein>
<feature type="transmembrane region" description="Helical" evidence="1">
    <location>
        <begin position="394"/>
        <end position="415"/>
    </location>
</feature>
<dbReference type="Proteomes" id="UP000831189">
    <property type="component" value="Chromosome"/>
</dbReference>
<keyword evidence="1" id="KW-1133">Transmembrane helix</keyword>
<gene>
    <name evidence="2" type="ORF">M0M42_12905</name>
</gene>
<evidence type="ECO:0000313" key="3">
    <source>
        <dbReference type="Proteomes" id="UP000831189"/>
    </source>
</evidence>
<feature type="transmembrane region" description="Helical" evidence="1">
    <location>
        <begin position="12"/>
        <end position="32"/>
    </location>
</feature>
<reference evidence="2 3" key="1">
    <citation type="submission" date="2022-04" db="EMBL/GenBank/DDBJ databases">
        <title>Pseudomonas knackmussii B09-2.</title>
        <authorList>
            <person name="Deng Y."/>
        </authorList>
    </citation>
    <scope>NUCLEOTIDE SEQUENCE [LARGE SCALE GENOMIC DNA]</scope>
    <source>
        <strain evidence="2 3">B09-2</strain>
    </source>
</reference>
<keyword evidence="1" id="KW-0472">Membrane</keyword>
<keyword evidence="1" id="KW-0812">Transmembrane</keyword>
<feature type="transmembrane region" description="Helical" evidence="1">
    <location>
        <begin position="153"/>
        <end position="175"/>
    </location>
</feature>
<feature type="transmembrane region" description="Helical" evidence="1">
    <location>
        <begin position="187"/>
        <end position="206"/>
    </location>
</feature>
<feature type="transmembrane region" description="Helical" evidence="1">
    <location>
        <begin position="44"/>
        <end position="65"/>
    </location>
</feature>
<keyword evidence="3" id="KW-1185">Reference proteome</keyword>
<proteinExistence type="predicted"/>
<dbReference type="EMBL" id="CP096208">
    <property type="protein sequence ID" value="UPQ81327.1"/>
    <property type="molecule type" value="Genomic_DNA"/>
</dbReference>
<name>A0ABY4KKK8_9PSED</name>
<feature type="transmembrane region" description="Helical" evidence="1">
    <location>
        <begin position="421"/>
        <end position="441"/>
    </location>
</feature>
<feature type="transmembrane region" description="Helical" evidence="1">
    <location>
        <begin position="212"/>
        <end position="230"/>
    </location>
</feature>
<feature type="transmembrane region" description="Helical" evidence="1">
    <location>
        <begin position="115"/>
        <end position="141"/>
    </location>
</feature>
<evidence type="ECO:0000256" key="1">
    <source>
        <dbReference type="SAM" id="Phobius"/>
    </source>
</evidence>
<accession>A0ABY4KKK8</accession>
<organism evidence="2 3">
    <name type="scientific">Pseudomonas knackmussii</name>
    <dbReference type="NCBI Taxonomy" id="65741"/>
    <lineage>
        <taxon>Bacteria</taxon>
        <taxon>Pseudomonadati</taxon>
        <taxon>Pseudomonadota</taxon>
        <taxon>Gammaproteobacteria</taxon>
        <taxon>Pseudomonadales</taxon>
        <taxon>Pseudomonadaceae</taxon>
        <taxon>Pseudomonas</taxon>
    </lineage>
</organism>